<dbReference type="AlphaFoldDB" id="A0AAJ0HH52"/>
<name>A0AAJ0HH52_9PEZI</name>
<dbReference type="GO" id="GO:0032259">
    <property type="term" value="P:methylation"/>
    <property type="evidence" value="ECO:0007669"/>
    <property type="project" value="UniProtKB-KW"/>
</dbReference>
<dbReference type="InterPro" id="IPR029063">
    <property type="entry name" value="SAM-dependent_MTases_sf"/>
</dbReference>
<dbReference type="SUPFAM" id="SSF53335">
    <property type="entry name" value="S-adenosyl-L-methionine-dependent methyltransferases"/>
    <property type="match status" value="1"/>
</dbReference>
<organism evidence="3 4">
    <name type="scientific">Lasiosphaeria hispida</name>
    <dbReference type="NCBI Taxonomy" id="260671"/>
    <lineage>
        <taxon>Eukaryota</taxon>
        <taxon>Fungi</taxon>
        <taxon>Dikarya</taxon>
        <taxon>Ascomycota</taxon>
        <taxon>Pezizomycotina</taxon>
        <taxon>Sordariomycetes</taxon>
        <taxon>Sordariomycetidae</taxon>
        <taxon>Sordariales</taxon>
        <taxon>Lasiosphaeriaceae</taxon>
        <taxon>Lasiosphaeria</taxon>
    </lineage>
</organism>
<feature type="domain" description="Methyltransferase" evidence="2">
    <location>
        <begin position="102"/>
        <end position="202"/>
    </location>
</feature>
<dbReference type="GO" id="GO:0008168">
    <property type="term" value="F:methyltransferase activity"/>
    <property type="evidence" value="ECO:0007669"/>
    <property type="project" value="UniProtKB-KW"/>
</dbReference>
<dbReference type="CDD" id="cd02440">
    <property type="entry name" value="AdoMet_MTases"/>
    <property type="match status" value="1"/>
</dbReference>
<gene>
    <name evidence="3" type="ORF">B0T25DRAFT_542287</name>
</gene>
<evidence type="ECO:0000313" key="4">
    <source>
        <dbReference type="Proteomes" id="UP001275084"/>
    </source>
</evidence>
<reference evidence="3" key="2">
    <citation type="submission" date="2023-06" db="EMBL/GenBank/DDBJ databases">
        <authorList>
            <consortium name="Lawrence Berkeley National Laboratory"/>
            <person name="Haridas S."/>
            <person name="Hensen N."/>
            <person name="Bonometti L."/>
            <person name="Westerberg I."/>
            <person name="Brannstrom I.O."/>
            <person name="Guillou S."/>
            <person name="Cros-Aarteil S."/>
            <person name="Calhoun S."/>
            <person name="Kuo A."/>
            <person name="Mondo S."/>
            <person name="Pangilinan J."/>
            <person name="Riley R."/>
            <person name="Labutti K."/>
            <person name="Andreopoulos B."/>
            <person name="Lipzen A."/>
            <person name="Chen C."/>
            <person name="Yanf M."/>
            <person name="Daum C."/>
            <person name="Ng V."/>
            <person name="Clum A."/>
            <person name="Steindorff A."/>
            <person name="Ohm R."/>
            <person name="Martin F."/>
            <person name="Silar P."/>
            <person name="Natvig D."/>
            <person name="Lalanne C."/>
            <person name="Gautier V."/>
            <person name="Ament-Velasquez S.L."/>
            <person name="Kruys A."/>
            <person name="Hutchinson M.I."/>
            <person name="Powell A.J."/>
            <person name="Barry K."/>
            <person name="Miller A.N."/>
            <person name="Grigoriev I.V."/>
            <person name="Debuchy R."/>
            <person name="Gladieux P."/>
            <person name="Thoren M.H."/>
            <person name="Johannesson H."/>
        </authorList>
    </citation>
    <scope>NUCLEOTIDE SEQUENCE</scope>
    <source>
        <strain evidence="3">CBS 955.72</strain>
    </source>
</reference>
<dbReference type="Proteomes" id="UP001275084">
    <property type="component" value="Unassembled WGS sequence"/>
</dbReference>
<dbReference type="InterPro" id="IPR041698">
    <property type="entry name" value="Methyltransf_25"/>
</dbReference>
<dbReference type="Gene3D" id="3.40.50.150">
    <property type="entry name" value="Vaccinia Virus protein VP39"/>
    <property type="match status" value="1"/>
</dbReference>
<reference evidence="3" key="1">
    <citation type="journal article" date="2023" name="Mol. Phylogenet. Evol.">
        <title>Genome-scale phylogeny and comparative genomics of the fungal order Sordariales.</title>
        <authorList>
            <person name="Hensen N."/>
            <person name="Bonometti L."/>
            <person name="Westerberg I."/>
            <person name="Brannstrom I.O."/>
            <person name="Guillou S."/>
            <person name="Cros-Aarteil S."/>
            <person name="Calhoun S."/>
            <person name="Haridas S."/>
            <person name="Kuo A."/>
            <person name="Mondo S."/>
            <person name="Pangilinan J."/>
            <person name="Riley R."/>
            <person name="LaButti K."/>
            <person name="Andreopoulos B."/>
            <person name="Lipzen A."/>
            <person name="Chen C."/>
            <person name="Yan M."/>
            <person name="Daum C."/>
            <person name="Ng V."/>
            <person name="Clum A."/>
            <person name="Steindorff A."/>
            <person name="Ohm R.A."/>
            <person name="Martin F."/>
            <person name="Silar P."/>
            <person name="Natvig D.O."/>
            <person name="Lalanne C."/>
            <person name="Gautier V."/>
            <person name="Ament-Velasquez S.L."/>
            <person name="Kruys A."/>
            <person name="Hutchinson M.I."/>
            <person name="Powell A.J."/>
            <person name="Barry K."/>
            <person name="Miller A.N."/>
            <person name="Grigoriev I.V."/>
            <person name="Debuchy R."/>
            <person name="Gladieux P."/>
            <person name="Hiltunen Thoren M."/>
            <person name="Johannesson H."/>
        </authorList>
    </citation>
    <scope>NUCLEOTIDE SEQUENCE</scope>
    <source>
        <strain evidence="3">CBS 955.72</strain>
    </source>
</reference>
<evidence type="ECO:0000256" key="1">
    <source>
        <dbReference type="ARBA" id="ARBA00038158"/>
    </source>
</evidence>
<comment type="caution">
    <text evidence="3">The sequence shown here is derived from an EMBL/GenBank/DDBJ whole genome shotgun (WGS) entry which is preliminary data.</text>
</comment>
<comment type="similarity">
    <text evidence="1">Belongs to the methyltransferase superfamily. LaeA methyltransferase family.</text>
</comment>
<keyword evidence="4" id="KW-1185">Reference proteome</keyword>
<proteinExistence type="inferred from homology"/>
<accession>A0AAJ0HH52</accession>
<keyword evidence="3" id="KW-0489">Methyltransferase</keyword>
<keyword evidence="3" id="KW-0808">Transferase</keyword>
<evidence type="ECO:0000259" key="2">
    <source>
        <dbReference type="Pfam" id="PF13649"/>
    </source>
</evidence>
<dbReference type="Pfam" id="PF13649">
    <property type="entry name" value="Methyltransf_25"/>
    <property type="match status" value="1"/>
</dbReference>
<sequence>MSILCRASLMFSTRLSRPTIPLKIRTRILTATRRAHLETQPNMTETKGARELQKLFQNIRGAVGDSWEETLLDSARRVSAPLAIRMLDQIGLNKDTATPFRILDNGCGVGVVASGLQSMIKPEVLRQSSILCGDFSEPMVGLVQKRIEKEGWINTEIKQIDAQNINFDAGTFTHVTMNIGFHVVPDSEAALNEALRILKPGGALGFTTWHRTPGWAPDLQAAFESFPFEAPLAVTLQTSKWGDWADVNWVRKTLDNRGLQDVKVEVLAHLGRVDSAEHFTTHFAMMTNWTMNSCWSEELRKEHPPEEVHGLVREFLEKKYEGKGWDMTWVSIVASGRVPAQEQQRR</sequence>
<protein>
    <submittedName>
        <fullName evidence="3">S-adenosyl-L-methionine-dependent methyltransferase</fullName>
    </submittedName>
</protein>
<evidence type="ECO:0000313" key="3">
    <source>
        <dbReference type="EMBL" id="KAK3352573.1"/>
    </source>
</evidence>
<dbReference type="PANTHER" id="PTHR43591">
    <property type="entry name" value="METHYLTRANSFERASE"/>
    <property type="match status" value="1"/>
</dbReference>
<dbReference type="EMBL" id="JAUIQD010000004">
    <property type="protein sequence ID" value="KAK3352573.1"/>
    <property type="molecule type" value="Genomic_DNA"/>
</dbReference>